<name>A0ABY4MHC2_9ACTN</name>
<feature type="domain" description="Methyltransferase type 11" evidence="3">
    <location>
        <begin position="48"/>
        <end position="135"/>
    </location>
</feature>
<dbReference type="InterPro" id="IPR013216">
    <property type="entry name" value="Methyltransf_11"/>
</dbReference>
<dbReference type="GO" id="GO:0032259">
    <property type="term" value="P:methylation"/>
    <property type="evidence" value="ECO:0007669"/>
    <property type="project" value="UniProtKB-KW"/>
</dbReference>
<protein>
    <submittedName>
        <fullName evidence="4">Class I SAM-dependent methyltransferase</fullName>
    </submittedName>
</protein>
<evidence type="ECO:0000256" key="1">
    <source>
        <dbReference type="SAM" id="MobiDB-lite"/>
    </source>
</evidence>
<evidence type="ECO:0000256" key="2">
    <source>
        <dbReference type="SAM" id="Phobius"/>
    </source>
</evidence>
<evidence type="ECO:0000313" key="4">
    <source>
        <dbReference type="EMBL" id="UQA97065.1"/>
    </source>
</evidence>
<sequence>MDERDWRRYLSAYHDSRPGITERLFQLADTSPYAWLAGPLRAVPGTVLDLACGSAPTRDFLPGNDWVGIDLSQGELAEAARRGRGPLVRASADALPVASGTIGAVCAAMCLPVLTPLPQVLGGIRRVLRPGGMLAALVPAQSGLSVSGLLGWARVMSALGTMRQPWPNPQARDGLAALLRTAGFRVYSDERRIFTLALDSPDAAALLGDALYLPDLTPRRTEHARRTLAGWARPGRRLPLPLRLVVAERPADHAGQEHVGSGAHQTGAHVRPHRSRRGAPRAGLPRCCGSRRPGGWS</sequence>
<feature type="transmembrane region" description="Helical" evidence="2">
    <location>
        <begin position="134"/>
        <end position="153"/>
    </location>
</feature>
<feature type="compositionally biased region" description="Basic residues" evidence="1">
    <location>
        <begin position="270"/>
        <end position="279"/>
    </location>
</feature>
<dbReference type="RefSeq" id="WP_248867983.1">
    <property type="nucleotide sequence ID" value="NZ_CP086322.1"/>
</dbReference>
<proteinExistence type="predicted"/>
<keyword evidence="2" id="KW-0812">Transmembrane</keyword>
<organism evidence="4 5">
    <name type="scientific">Streptomyces halobius</name>
    <dbReference type="NCBI Taxonomy" id="2879846"/>
    <lineage>
        <taxon>Bacteria</taxon>
        <taxon>Bacillati</taxon>
        <taxon>Actinomycetota</taxon>
        <taxon>Actinomycetes</taxon>
        <taxon>Kitasatosporales</taxon>
        <taxon>Streptomycetaceae</taxon>
        <taxon>Streptomyces</taxon>
    </lineage>
</organism>
<dbReference type="CDD" id="cd02440">
    <property type="entry name" value="AdoMet_MTases"/>
    <property type="match status" value="1"/>
</dbReference>
<evidence type="ECO:0000313" key="5">
    <source>
        <dbReference type="Proteomes" id="UP000830115"/>
    </source>
</evidence>
<keyword evidence="4" id="KW-0489">Methyltransferase</keyword>
<feature type="transmembrane region" description="Helical" evidence="2">
    <location>
        <begin position="94"/>
        <end position="114"/>
    </location>
</feature>
<keyword evidence="5" id="KW-1185">Reference proteome</keyword>
<gene>
    <name evidence="4" type="ORF">K9S39_38980</name>
</gene>
<dbReference type="SUPFAM" id="SSF53335">
    <property type="entry name" value="S-adenosyl-L-methionine-dependent methyltransferases"/>
    <property type="match status" value="1"/>
</dbReference>
<dbReference type="GO" id="GO:0008168">
    <property type="term" value="F:methyltransferase activity"/>
    <property type="evidence" value="ECO:0007669"/>
    <property type="project" value="UniProtKB-KW"/>
</dbReference>
<dbReference type="InterPro" id="IPR029063">
    <property type="entry name" value="SAM-dependent_MTases_sf"/>
</dbReference>
<accession>A0ABY4MHC2</accession>
<keyword evidence="2" id="KW-0472">Membrane</keyword>
<keyword evidence="2" id="KW-1133">Transmembrane helix</keyword>
<dbReference type="Pfam" id="PF08241">
    <property type="entry name" value="Methyltransf_11"/>
    <property type="match status" value="1"/>
</dbReference>
<dbReference type="Proteomes" id="UP000830115">
    <property type="component" value="Chromosome"/>
</dbReference>
<feature type="region of interest" description="Disordered" evidence="1">
    <location>
        <begin position="251"/>
        <end position="297"/>
    </location>
</feature>
<reference evidence="4" key="1">
    <citation type="submission" date="2021-10" db="EMBL/GenBank/DDBJ databases">
        <title>Streptomyces nigrumlapis sp.nov.,an antimicrobial producing actinobacterium isolated from Black Gobi rocks.</title>
        <authorList>
            <person name="Wen Y."/>
            <person name="Zhang W."/>
            <person name="Liu X.G."/>
        </authorList>
    </citation>
    <scope>NUCLEOTIDE SEQUENCE</scope>
    <source>
        <strain evidence="4">ST13-2-2</strain>
    </source>
</reference>
<keyword evidence="4" id="KW-0808">Transferase</keyword>
<dbReference type="EMBL" id="CP086322">
    <property type="protein sequence ID" value="UQA97065.1"/>
    <property type="molecule type" value="Genomic_DNA"/>
</dbReference>
<evidence type="ECO:0000259" key="3">
    <source>
        <dbReference type="Pfam" id="PF08241"/>
    </source>
</evidence>
<dbReference type="Gene3D" id="3.40.50.150">
    <property type="entry name" value="Vaccinia Virus protein VP39"/>
    <property type="match status" value="1"/>
</dbReference>